<gene>
    <name evidence="1" type="ORF">Cgig2_006807</name>
</gene>
<evidence type="ECO:0000313" key="1">
    <source>
        <dbReference type="EMBL" id="KAJ8420497.1"/>
    </source>
</evidence>
<protein>
    <recommendedName>
        <fullName evidence="3">Aminotransferase-like plant mobile domain-containing protein</fullName>
    </recommendedName>
</protein>
<evidence type="ECO:0008006" key="3">
    <source>
        <dbReference type="Google" id="ProtNLM"/>
    </source>
</evidence>
<proteinExistence type="predicted"/>
<accession>A0A9Q1JEP4</accession>
<dbReference type="AlphaFoldDB" id="A0A9Q1JEP4"/>
<dbReference type="OrthoDB" id="1694156at2759"/>
<organism evidence="1 2">
    <name type="scientific">Carnegiea gigantea</name>
    <dbReference type="NCBI Taxonomy" id="171969"/>
    <lineage>
        <taxon>Eukaryota</taxon>
        <taxon>Viridiplantae</taxon>
        <taxon>Streptophyta</taxon>
        <taxon>Embryophyta</taxon>
        <taxon>Tracheophyta</taxon>
        <taxon>Spermatophyta</taxon>
        <taxon>Magnoliopsida</taxon>
        <taxon>eudicotyledons</taxon>
        <taxon>Gunneridae</taxon>
        <taxon>Pentapetalae</taxon>
        <taxon>Caryophyllales</taxon>
        <taxon>Cactineae</taxon>
        <taxon>Cactaceae</taxon>
        <taxon>Cactoideae</taxon>
        <taxon>Echinocereeae</taxon>
        <taxon>Carnegiea</taxon>
    </lineage>
</organism>
<evidence type="ECO:0000313" key="2">
    <source>
        <dbReference type="Proteomes" id="UP001153076"/>
    </source>
</evidence>
<reference evidence="1" key="1">
    <citation type="submission" date="2022-04" db="EMBL/GenBank/DDBJ databases">
        <title>Carnegiea gigantea Genome sequencing and assembly v2.</title>
        <authorList>
            <person name="Copetti D."/>
            <person name="Sanderson M.J."/>
            <person name="Burquez A."/>
            <person name="Wojciechowski M.F."/>
        </authorList>
    </citation>
    <scope>NUCLEOTIDE SEQUENCE</scope>
    <source>
        <strain evidence="1">SGP5-SGP5p</strain>
        <tissue evidence="1">Aerial part</tissue>
    </source>
</reference>
<keyword evidence="2" id="KW-1185">Reference proteome</keyword>
<dbReference type="Proteomes" id="UP001153076">
    <property type="component" value="Unassembled WGS sequence"/>
</dbReference>
<comment type="caution">
    <text evidence="1">The sequence shown here is derived from an EMBL/GenBank/DDBJ whole genome shotgun (WGS) entry which is preliminary data.</text>
</comment>
<sequence length="218" mass="25418">MKKLLDANKEPEKPELWLSLYAWRVMSGVVFPRTPYKAAWSVQKYMEDVHGMGEYAWAEAVWHVLVKAIEEMQFPRLASWDSVDHGRRYDAFQLVEGIKESEVIPVLRPREEGMLLPTVRAFMNTDGFRDYILDGEELHAKKGKHVDTLRMLEFWKSRAHELEARLKRCAEPYAQQDTRHQPGGDVRVVSCMFSPVLKLRMLGKLRMMRQGLHAGNMM</sequence>
<dbReference type="EMBL" id="JAKOGI010003387">
    <property type="protein sequence ID" value="KAJ8420497.1"/>
    <property type="molecule type" value="Genomic_DNA"/>
</dbReference>
<name>A0A9Q1JEP4_9CARY</name>